<sequence>MSFRSNRWIVSLPTTMMGPGVLSASVRTTSRIIVTTAACDPEWALKGSYLHSAERDVKRGHLAITPAKDRMRRSISNVGNVHRRPMIGGGTQARWSAPRKKAGTSIEAVAGVTLCRRI</sequence>
<gene>
    <name evidence="1" type="ORF">DFH08DRAFT_900712</name>
</gene>
<accession>A0AAD6Z586</accession>
<name>A0AAD6Z586_9AGAR</name>
<evidence type="ECO:0000313" key="1">
    <source>
        <dbReference type="EMBL" id="KAJ7307824.1"/>
    </source>
</evidence>
<keyword evidence="2" id="KW-1185">Reference proteome</keyword>
<proteinExistence type="predicted"/>
<dbReference type="EMBL" id="JARIHO010000087">
    <property type="protein sequence ID" value="KAJ7307824.1"/>
    <property type="molecule type" value="Genomic_DNA"/>
</dbReference>
<reference evidence="1" key="1">
    <citation type="submission" date="2023-03" db="EMBL/GenBank/DDBJ databases">
        <title>Massive genome expansion in bonnet fungi (Mycena s.s.) driven by repeated elements and novel gene families across ecological guilds.</title>
        <authorList>
            <consortium name="Lawrence Berkeley National Laboratory"/>
            <person name="Harder C.B."/>
            <person name="Miyauchi S."/>
            <person name="Viragh M."/>
            <person name="Kuo A."/>
            <person name="Thoen E."/>
            <person name="Andreopoulos B."/>
            <person name="Lu D."/>
            <person name="Skrede I."/>
            <person name="Drula E."/>
            <person name="Henrissat B."/>
            <person name="Morin E."/>
            <person name="Kohler A."/>
            <person name="Barry K."/>
            <person name="LaButti K."/>
            <person name="Morin E."/>
            <person name="Salamov A."/>
            <person name="Lipzen A."/>
            <person name="Mereny Z."/>
            <person name="Hegedus B."/>
            <person name="Baldrian P."/>
            <person name="Stursova M."/>
            <person name="Weitz H."/>
            <person name="Taylor A."/>
            <person name="Grigoriev I.V."/>
            <person name="Nagy L.G."/>
            <person name="Martin F."/>
            <person name="Kauserud H."/>
        </authorList>
    </citation>
    <scope>NUCLEOTIDE SEQUENCE</scope>
    <source>
        <strain evidence="1">CBHHK002</strain>
    </source>
</reference>
<dbReference type="AlphaFoldDB" id="A0AAD6Z586"/>
<protein>
    <submittedName>
        <fullName evidence="1">Uncharacterized protein</fullName>
    </submittedName>
</protein>
<comment type="caution">
    <text evidence="1">The sequence shown here is derived from an EMBL/GenBank/DDBJ whole genome shotgun (WGS) entry which is preliminary data.</text>
</comment>
<evidence type="ECO:0000313" key="2">
    <source>
        <dbReference type="Proteomes" id="UP001218218"/>
    </source>
</evidence>
<dbReference type="Proteomes" id="UP001218218">
    <property type="component" value="Unassembled WGS sequence"/>
</dbReference>
<organism evidence="1 2">
    <name type="scientific">Mycena albidolilacea</name>
    <dbReference type="NCBI Taxonomy" id="1033008"/>
    <lineage>
        <taxon>Eukaryota</taxon>
        <taxon>Fungi</taxon>
        <taxon>Dikarya</taxon>
        <taxon>Basidiomycota</taxon>
        <taxon>Agaricomycotina</taxon>
        <taxon>Agaricomycetes</taxon>
        <taxon>Agaricomycetidae</taxon>
        <taxon>Agaricales</taxon>
        <taxon>Marasmiineae</taxon>
        <taxon>Mycenaceae</taxon>
        <taxon>Mycena</taxon>
    </lineage>
</organism>